<comment type="pathway">
    <text evidence="2">Lipid metabolism; fatty acid beta-oxidation.</text>
</comment>
<dbReference type="PIRSF" id="PIRSF000105">
    <property type="entry name" value="HCDH"/>
    <property type="match status" value="1"/>
</dbReference>
<dbReference type="EMBL" id="VLTN01000044">
    <property type="protein sequence ID" value="KAA0149353.1"/>
    <property type="molecule type" value="Genomic_DNA"/>
</dbReference>
<feature type="binding site" evidence="13">
    <location>
        <position position="88"/>
    </location>
    <ligand>
        <name>CoA</name>
        <dbReference type="ChEBI" id="CHEBI:57287"/>
    </ligand>
</feature>
<dbReference type="InterPro" id="IPR052242">
    <property type="entry name" value="Mito_3-hydroxyacyl-CoA_DH"/>
</dbReference>
<keyword evidence="6" id="KW-0560">Oxidoreductase</keyword>
<evidence type="ECO:0000256" key="9">
    <source>
        <dbReference type="ARBA" id="ARBA00023128"/>
    </source>
</evidence>
<protein>
    <recommendedName>
        <fullName evidence="4">3-hydroxyacyl-CoA dehydrogenase</fullName>
        <ecNumber evidence="4">1.1.1.35</ecNumber>
    </recommendedName>
</protein>
<dbReference type="SUPFAM" id="SSF51735">
    <property type="entry name" value="NAD(P)-binding Rossmann-fold domains"/>
    <property type="match status" value="1"/>
</dbReference>
<dbReference type="Gene3D" id="1.10.1040.10">
    <property type="entry name" value="N-(1-d-carboxylethyl)-l-norvaline Dehydrogenase, domain 2"/>
    <property type="match status" value="1"/>
</dbReference>
<comment type="catalytic activity">
    <reaction evidence="10">
        <text>a (3S)-3-hydroxyacyl-CoA + NAD(+) = a 3-oxoacyl-CoA + NADH + H(+)</text>
        <dbReference type="Rhea" id="RHEA:22432"/>
        <dbReference type="ChEBI" id="CHEBI:15378"/>
        <dbReference type="ChEBI" id="CHEBI:57318"/>
        <dbReference type="ChEBI" id="CHEBI:57540"/>
        <dbReference type="ChEBI" id="CHEBI:57945"/>
        <dbReference type="ChEBI" id="CHEBI:90726"/>
        <dbReference type="EC" id="1.1.1.35"/>
    </reaction>
</comment>
<evidence type="ECO:0000259" key="15">
    <source>
        <dbReference type="Pfam" id="PF02737"/>
    </source>
</evidence>
<evidence type="ECO:0000256" key="7">
    <source>
        <dbReference type="ARBA" id="ARBA00023027"/>
    </source>
</evidence>
<comment type="subcellular location">
    <subcellularLocation>
        <location evidence="1">Mitochondrion matrix</location>
    </subcellularLocation>
</comment>
<organism evidence="16 19">
    <name type="scientific">Cafeteria roenbergensis</name>
    <name type="common">Marine flagellate</name>
    <dbReference type="NCBI Taxonomy" id="33653"/>
    <lineage>
        <taxon>Eukaryota</taxon>
        <taxon>Sar</taxon>
        <taxon>Stramenopiles</taxon>
        <taxon>Bigyra</taxon>
        <taxon>Opalozoa</taxon>
        <taxon>Bicosoecida</taxon>
        <taxon>Cafeteriaceae</taxon>
        <taxon>Cafeteria</taxon>
    </lineage>
</organism>
<evidence type="ECO:0000313" key="16">
    <source>
        <dbReference type="EMBL" id="KAA0149353.1"/>
    </source>
</evidence>
<dbReference type="Proteomes" id="UP000322899">
    <property type="component" value="Unassembled WGS sequence"/>
</dbReference>
<dbReference type="Gene3D" id="3.40.50.720">
    <property type="entry name" value="NAD(P)-binding Rossmann-like Domain"/>
    <property type="match status" value="1"/>
</dbReference>
<dbReference type="GO" id="GO:0003857">
    <property type="term" value="F:(3S)-3-hydroxyacyl-CoA dehydrogenase (NAD+) activity"/>
    <property type="evidence" value="ECO:0007669"/>
    <property type="project" value="UniProtKB-EC"/>
</dbReference>
<evidence type="ECO:0000256" key="1">
    <source>
        <dbReference type="ARBA" id="ARBA00004305"/>
    </source>
</evidence>
<dbReference type="InterPro" id="IPR006180">
    <property type="entry name" value="3-OHacyl-CoA_DH_CS"/>
</dbReference>
<dbReference type="Proteomes" id="UP000323011">
    <property type="component" value="Unassembled WGS sequence"/>
</dbReference>
<dbReference type="OMA" id="MAHPMGP"/>
<feature type="binding site" evidence="12">
    <location>
        <position position="128"/>
    </location>
    <ligand>
        <name>NAD(+)</name>
        <dbReference type="ChEBI" id="CHEBI:57540"/>
    </ligand>
</feature>
<evidence type="ECO:0000256" key="2">
    <source>
        <dbReference type="ARBA" id="ARBA00005005"/>
    </source>
</evidence>
<dbReference type="EMBL" id="VLTO01000034">
    <property type="protein sequence ID" value="KAA0173390.1"/>
    <property type="molecule type" value="Genomic_DNA"/>
</dbReference>
<evidence type="ECO:0000256" key="11">
    <source>
        <dbReference type="PIRSR" id="PIRSR000105-1"/>
    </source>
</evidence>
<dbReference type="EC" id="1.1.1.35" evidence="4"/>
<evidence type="ECO:0000313" key="19">
    <source>
        <dbReference type="Proteomes" id="UP000323011"/>
    </source>
</evidence>
<evidence type="ECO:0000313" key="17">
    <source>
        <dbReference type="EMBL" id="KAA0173390.1"/>
    </source>
</evidence>
<name>A0A5A8C8F4_CAFRO</name>
<dbReference type="InterPro" id="IPR006108">
    <property type="entry name" value="3HC_DH_C"/>
</dbReference>
<feature type="binding site" evidence="12">
    <location>
        <position position="61"/>
    </location>
    <ligand>
        <name>NAD(+)</name>
        <dbReference type="ChEBI" id="CHEBI:57540"/>
    </ligand>
</feature>
<dbReference type="SUPFAM" id="SSF48179">
    <property type="entry name" value="6-phosphogluconate dehydrogenase C-terminal domain-like"/>
    <property type="match status" value="1"/>
</dbReference>
<gene>
    <name evidence="17" type="ORF">FNF27_05167</name>
    <name evidence="16" type="ORF">FNF29_06058</name>
</gene>
<evidence type="ECO:0000256" key="13">
    <source>
        <dbReference type="PIRSR" id="PIRSR000105-3"/>
    </source>
</evidence>
<dbReference type="PANTHER" id="PTHR43561:SF3">
    <property type="entry name" value="HYDROXYACYL-COENZYME A DEHYDROGENASE, MITOCHONDRIAL"/>
    <property type="match status" value="1"/>
</dbReference>
<dbReference type="PROSITE" id="PS00067">
    <property type="entry name" value="3HCDH"/>
    <property type="match status" value="1"/>
</dbReference>
<keyword evidence="7 12" id="KW-0520">NAD</keyword>
<dbReference type="Pfam" id="PF02737">
    <property type="entry name" value="3HCDH_N"/>
    <property type="match status" value="1"/>
</dbReference>
<dbReference type="InterPro" id="IPR006176">
    <property type="entry name" value="3-OHacyl-CoA_DH_NAD-bd"/>
</dbReference>
<comment type="similarity">
    <text evidence="3">Belongs to the 3-hydroxyacyl-CoA dehydrogenase family.</text>
</comment>
<keyword evidence="8" id="KW-0443">Lipid metabolism</keyword>
<dbReference type="AlphaFoldDB" id="A0A5A8C8F4"/>
<evidence type="ECO:0000256" key="3">
    <source>
        <dbReference type="ARBA" id="ARBA00009463"/>
    </source>
</evidence>
<feature type="binding site" evidence="13">
    <location>
        <position position="77"/>
    </location>
    <ligand>
        <name>CoA</name>
        <dbReference type="ChEBI" id="CHEBI:57287"/>
    </ligand>
</feature>
<feature type="binding site" evidence="12">
    <location>
        <position position="180"/>
    </location>
    <ligand>
        <name>NAD(+)</name>
        <dbReference type="ChEBI" id="CHEBI:57540"/>
    </ligand>
</feature>
<dbReference type="FunFam" id="3.40.50.720:FF:000009">
    <property type="entry name" value="Fatty oxidation complex, alpha subunit"/>
    <property type="match status" value="1"/>
</dbReference>
<dbReference type="InterPro" id="IPR013328">
    <property type="entry name" value="6PGD_dom2"/>
</dbReference>
<accession>A0A5A8C8F4</accession>
<feature type="site" description="Important for catalytic activity" evidence="11">
    <location>
        <position position="177"/>
    </location>
</feature>
<feature type="binding site" evidence="12">
    <location>
        <position position="156"/>
    </location>
    <ligand>
        <name>NAD(+)</name>
        <dbReference type="ChEBI" id="CHEBI:57540"/>
    </ligand>
</feature>
<dbReference type="GO" id="GO:0005759">
    <property type="term" value="C:mitochondrial matrix"/>
    <property type="evidence" value="ECO:0007669"/>
    <property type="project" value="UniProtKB-SubCell"/>
</dbReference>
<sequence length="332" mass="34846">MMARAMTSRLVSAGTARGMATGAAAKVLPEVPKVGVIGMGLMGHGIIQVAAQAGFDVVGYDAFPGAADKAMERINGSLAKQTGRAVQKGSMSEAEAAASVESTVARISHSGDMDALKGCSLVIEAMPEDIALKRKVWTDLQAATAGTDPILATNTSSLQLADMADSTGCPDRFVGLHFFNPVQLMRLVEVVRTDDTSEAAVDVACRFVEAIGKTPVMCKDTPGFVVNRLLVPYMAQAMAMLDRGEADVAGIDAAMRLGAGYPMGPFTLADYVGLDTCLSILRGWTEKYPGEPAFIVPDVLVRMVEAGHYGRKSGRGFYTWDGDKPTGVASSA</sequence>
<feature type="binding site" evidence="12">
    <location>
        <begin position="38"/>
        <end position="43"/>
    </location>
    <ligand>
        <name>NAD(+)</name>
        <dbReference type="ChEBI" id="CHEBI:57540"/>
    </ligand>
</feature>
<comment type="caution">
    <text evidence="16">The sequence shown here is derived from an EMBL/GenBank/DDBJ whole genome shotgun (WGS) entry which is preliminary data.</text>
</comment>
<feature type="domain" description="3-hydroxyacyl-CoA dehydrogenase NAD binding" evidence="15">
    <location>
        <begin position="33"/>
        <end position="221"/>
    </location>
</feature>
<dbReference type="Pfam" id="PF00725">
    <property type="entry name" value="3HCDH"/>
    <property type="match status" value="1"/>
</dbReference>
<evidence type="ECO:0000256" key="5">
    <source>
        <dbReference type="ARBA" id="ARBA00022832"/>
    </source>
</evidence>
<evidence type="ECO:0000313" key="18">
    <source>
        <dbReference type="Proteomes" id="UP000322899"/>
    </source>
</evidence>
<dbReference type="InterPro" id="IPR008927">
    <property type="entry name" value="6-PGluconate_DH-like_C_sf"/>
</dbReference>
<keyword evidence="19" id="KW-1185">Reference proteome</keyword>
<evidence type="ECO:0000256" key="6">
    <source>
        <dbReference type="ARBA" id="ARBA00023002"/>
    </source>
</evidence>
<feature type="binding site" evidence="12">
    <location>
        <position position="312"/>
    </location>
    <ligand>
        <name>NAD(+)</name>
        <dbReference type="ChEBI" id="CHEBI:57540"/>
    </ligand>
</feature>
<evidence type="ECO:0000256" key="12">
    <source>
        <dbReference type="PIRSR" id="PIRSR000105-2"/>
    </source>
</evidence>
<evidence type="ECO:0000256" key="4">
    <source>
        <dbReference type="ARBA" id="ARBA00013000"/>
    </source>
</evidence>
<feature type="domain" description="3-hydroxyacyl-CoA dehydrogenase C-terminal" evidence="14">
    <location>
        <begin position="223"/>
        <end position="320"/>
    </location>
</feature>
<reference evidence="18 19" key="1">
    <citation type="submission" date="2019-07" db="EMBL/GenBank/DDBJ databases">
        <title>Genomes of Cafeteria roenbergensis.</title>
        <authorList>
            <person name="Fischer M.G."/>
            <person name="Hackl T."/>
            <person name="Roman M."/>
        </authorList>
    </citation>
    <scope>NUCLEOTIDE SEQUENCE [LARGE SCALE GENOMIC DNA]</scope>
    <source>
        <strain evidence="16 19">BVI</strain>
        <strain evidence="17 18">E4-10P</strain>
    </source>
</reference>
<keyword evidence="5" id="KW-0276">Fatty acid metabolism</keyword>
<dbReference type="InterPro" id="IPR036291">
    <property type="entry name" value="NAD(P)-bd_dom_sf"/>
</dbReference>
<feature type="binding site" evidence="12">
    <location>
        <position position="133"/>
    </location>
    <ligand>
        <name>NAD(+)</name>
        <dbReference type="ChEBI" id="CHEBI:57540"/>
    </ligand>
</feature>
<evidence type="ECO:0000259" key="14">
    <source>
        <dbReference type="Pfam" id="PF00725"/>
    </source>
</evidence>
<evidence type="ECO:0000256" key="8">
    <source>
        <dbReference type="ARBA" id="ARBA00023098"/>
    </source>
</evidence>
<feature type="binding site" evidence="13">
    <location>
        <position position="156"/>
    </location>
    <ligand>
        <name>CoA</name>
        <dbReference type="ChEBI" id="CHEBI:57287"/>
    </ligand>
</feature>
<evidence type="ECO:0000256" key="10">
    <source>
        <dbReference type="ARBA" id="ARBA00049556"/>
    </source>
</evidence>
<dbReference type="GO" id="GO:0006635">
    <property type="term" value="P:fatty acid beta-oxidation"/>
    <property type="evidence" value="ECO:0007669"/>
    <property type="project" value="TreeGrafter"/>
</dbReference>
<proteinExistence type="inferred from homology"/>
<dbReference type="InterPro" id="IPR022694">
    <property type="entry name" value="3-OHacyl-CoA_DH"/>
</dbReference>
<dbReference type="OrthoDB" id="5958943at2759"/>
<keyword evidence="9" id="KW-0496">Mitochondrion</keyword>
<dbReference type="PANTHER" id="PTHR43561">
    <property type="match status" value="1"/>
</dbReference>
<dbReference type="GO" id="GO:0070403">
    <property type="term" value="F:NAD+ binding"/>
    <property type="evidence" value="ECO:0007669"/>
    <property type="project" value="InterPro"/>
</dbReference>